<organism evidence="13 14">
    <name type="scientific">Sinobaca qinghaiensis</name>
    <dbReference type="NCBI Taxonomy" id="342944"/>
    <lineage>
        <taxon>Bacteria</taxon>
        <taxon>Bacillati</taxon>
        <taxon>Bacillota</taxon>
        <taxon>Bacilli</taxon>
        <taxon>Bacillales</taxon>
        <taxon>Sporolactobacillaceae</taxon>
        <taxon>Sinobaca</taxon>
    </lineage>
</organism>
<evidence type="ECO:0000256" key="5">
    <source>
        <dbReference type="ARBA" id="ARBA00022777"/>
    </source>
</evidence>
<dbReference type="EMBL" id="RAPK01000006">
    <property type="protein sequence ID" value="RKD76369.1"/>
    <property type="molecule type" value="Genomic_DNA"/>
</dbReference>
<evidence type="ECO:0000256" key="9">
    <source>
        <dbReference type="RuleBase" id="RU003733"/>
    </source>
</evidence>
<keyword evidence="6 8" id="KW-0067">ATP-binding</keyword>
<keyword evidence="4 8" id="KW-0547">Nucleotide-binding</keyword>
<evidence type="ECO:0000256" key="4">
    <source>
        <dbReference type="ARBA" id="ARBA00022741"/>
    </source>
</evidence>
<feature type="active site" description="Proton acceptor" evidence="8">
    <location>
        <position position="240"/>
    </location>
</feature>
<proteinExistence type="inferred from homology"/>
<evidence type="ECO:0000256" key="2">
    <source>
        <dbReference type="ARBA" id="ARBA00022629"/>
    </source>
</evidence>
<dbReference type="OrthoDB" id="9805576at2"/>
<dbReference type="InterPro" id="IPR000577">
    <property type="entry name" value="Carb_kinase_FGGY"/>
</dbReference>
<evidence type="ECO:0000256" key="10">
    <source>
        <dbReference type="RuleBase" id="RU364073"/>
    </source>
</evidence>
<dbReference type="InterPro" id="IPR018484">
    <property type="entry name" value="FGGY_N"/>
</dbReference>
<dbReference type="Pfam" id="PF00370">
    <property type="entry name" value="FGGY_N"/>
    <property type="match status" value="1"/>
</dbReference>
<sequence>MEYVIGLDLGTSSIKGILTDRQGTIAAEESESYPIYHEQDGHSEQDPEDWVRQTKSVLKKLIQNNNLDGGDIKGISFSGQMHGLVLLDGDHNPLRRAILWNDTRTSREVKEIEEAVGQEKLWEITKNSPLEGFTLPKILWVKKHEPDVFARAEMFLLPKDYVRYRLTGQAGMDLSDAAGTLLMDLNTNEWSTAVLEAFDLPSSLCPPLFPATEHCGGMLEEAAQETGCSSSVMIFAGGADNACGAVGAGILEKGKTMCSIGTSGVLLSYAGGEKTHFNGKLHFFNHAPADTYYAMGVTLAAGYSLQWFKENFLKDDDFSEMVQKTESVPAGARGLLFTPYITGERTPHNDALARGSFIGMDSSHTKNEFVKAIMEGITFSLKESLNLIEQNGMGVDTIVSIGGGAKSKAWLQMQADIFGKEVVSLRNEQGPAMGAAIIAAAGCGWFESLQEAAVVFVQNDVSVMPDPEKTKRYEQIFALYQQVYTQTKDITKQLAAFR</sequence>
<keyword evidence="14" id="KW-1185">Reference proteome</keyword>
<dbReference type="InterPro" id="IPR018485">
    <property type="entry name" value="FGGY_C"/>
</dbReference>
<comment type="catalytic activity">
    <reaction evidence="8 10">
        <text>D-xylulose + ATP = D-xylulose 5-phosphate + ADP + H(+)</text>
        <dbReference type="Rhea" id="RHEA:10964"/>
        <dbReference type="ChEBI" id="CHEBI:15378"/>
        <dbReference type="ChEBI" id="CHEBI:17140"/>
        <dbReference type="ChEBI" id="CHEBI:30616"/>
        <dbReference type="ChEBI" id="CHEBI:57737"/>
        <dbReference type="ChEBI" id="CHEBI:456216"/>
        <dbReference type="EC" id="2.7.1.17"/>
    </reaction>
</comment>
<dbReference type="PROSITE" id="PS00445">
    <property type="entry name" value="FGGY_KINASES_2"/>
    <property type="match status" value="1"/>
</dbReference>
<evidence type="ECO:0000256" key="8">
    <source>
        <dbReference type="HAMAP-Rule" id="MF_02220"/>
    </source>
</evidence>
<dbReference type="GO" id="GO:0005998">
    <property type="term" value="P:xylulose catabolic process"/>
    <property type="evidence" value="ECO:0007669"/>
    <property type="project" value="UniProtKB-UniRule"/>
</dbReference>
<protein>
    <recommendedName>
        <fullName evidence="8 10">Xylulose kinase</fullName>
        <shortName evidence="8 10">Xylulokinase</shortName>
        <ecNumber evidence="8 10">2.7.1.17</ecNumber>
    </recommendedName>
</protein>
<evidence type="ECO:0000256" key="1">
    <source>
        <dbReference type="ARBA" id="ARBA00009156"/>
    </source>
</evidence>
<dbReference type="GO" id="GO:0042732">
    <property type="term" value="P:D-xylose metabolic process"/>
    <property type="evidence" value="ECO:0007669"/>
    <property type="project" value="UniProtKB-KW"/>
</dbReference>
<dbReference type="Proteomes" id="UP000285120">
    <property type="component" value="Unassembled WGS sequence"/>
</dbReference>
<dbReference type="PIRSF" id="PIRSF000538">
    <property type="entry name" value="GlpK"/>
    <property type="match status" value="1"/>
</dbReference>
<keyword evidence="5 8" id="KW-0418">Kinase</keyword>
<feature type="site" description="Important for activity" evidence="8">
    <location>
        <position position="8"/>
    </location>
</feature>
<dbReference type="InterPro" id="IPR006000">
    <property type="entry name" value="Xylulokinase"/>
</dbReference>
<dbReference type="GO" id="GO:0004856">
    <property type="term" value="F:D-xylulokinase activity"/>
    <property type="evidence" value="ECO:0007669"/>
    <property type="project" value="UniProtKB-UniRule"/>
</dbReference>
<dbReference type="Pfam" id="PF02782">
    <property type="entry name" value="FGGY_C"/>
    <property type="match status" value="1"/>
</dbReference>
<dbReference type="CDD" id="cd07808">
    <property type="entry name" value="ASKHA_NBD_FGGY_EcXK-like"/>
    <property type="match status" value="1"/>
</dbReference>
<dbReference type="GO" id="GO:0005524">
    <property type="term" value="F:ATP binding"/>
    <property type="evidence" value="ECO:0007669"/>
    <property type="project" value="UniProtKB-UniRule"/>
</dbReference>
<dbReference type="PANTHER" id="PTHR43095:SF5">
    <property type="entry name" value="XYLULOSE KINASE"/>
    <property type="match status" value="1"/>
</dbReference>
<evidence type="ECO:0000313" key="14">
    <source>
        <dbReference type="Proteomes" id="UP000285120"/>
    </source>
</evidence>
<evidence type="ECO:0000256" key="7">
    <source>
        <dbReference type="ARBA" id="ARBA00023277"/>
    </source>
</evidence>
<keyword evidence="3 8" id="KW-0808">Transferase</keyword>
<dbReference type="InterPro" id="IPR018483">
    <property type="entry name" value="Carb_kinase_FGGY_CS"/>
</dbReference>
<reference evidence="13 14" key="1">
    <citation type="submission" date="2018-09" db="EMBL/GenBank/DDBJ databases">
        <title>Genomic Encyclopedia of Archaeal and Bacterial Type Strains, Phase II (KMG-II): from individual species to whole genera.</title>
        <authorList>
            <person name="Goeker M."/>
        </authorList>
    </citation>
    <scope>NUCLEOTIDE SEQUENCE [LARGE SCALE GENOMIC DNA]</scope>
    <source>
        <strain evidence="13 14">DSM 17008</strain>
    </source>
</reference>
<dbReference type="RefSeq" id="WP_120191779.1">
    <property type="nucleotide sequence ID" value="NZ_RAPK01000006.1"/>
</dbReference>
<dbReference type="InterPro" id="IPR043129">
    <property type="entry name" value="ATPase_NBD"/>
</dbReference>
<accession>A0A419V8W9</accession>
<dbReference type="Gene3D" id="3.30.420.40">
    <property type="match status" value="2"/>
</dbReference>
<comment type="function">
    <text evidence="8">Catalyzes the phosphorylation of D-xylulose to D-xylulose 5-phosphate.</text>
</comment>
<dbReference type="InterPro" id="IPR050406">
    <property type="entry name" value="FGGY_Carb_Kinase"/>
</dbReference>
<gene>
    <name evidence="8 10" type="primary">xylB</name>
    <name evidence="13" type="ORF">ATL39_0586</name>
</gene>
<keyword evidence="7 8" id="KW-0119">Carbohydrate metabolism</keyword>
<dbReference type="PROSITE" id="PS00933">
    <property type="entry name" value="FGGY_KINASES_1"/>
    <property type="match status" value="1"/>
</dbReference>
<name>A0A419V8W9_9BACL</name>
<evidence type="ECO:0000259" key="11">
    <source>
        <dbReference type="Pfam" id="PF00370"/>
    </source>
</evidence>
<dbReference type="EC" id="2.7.1.17" evidence="8 10"/>
<dbReference type="HAMAP" id="MF_02220">
    <property type="entry name" value="XylB"/>
    <property type="match status" value="1"/>
</dbReference>
<evidence type="ECO:0000313" key="13">
    <source>
        <dbReference type="EMBL" id="RKD76369.1"/>
    </source>
</evidence>
<dbReference type="SUPFAM" id="SSF53067">
    <property type="entry name" value="Actin-like ATPase domain"/>
    <property type="match status" value="2"/>
</dbReference>
<dbReference type="PANTHER" id="PTHR43095">
    <property type="entry name" value="SUGAR KINASE"/>
    <property type="match status" value="1"/>
</dbReference>
<evidence type="ECO:0000259" key="12">
    <source>
        <dbReference type="Pfam" id="PF02782"/>
    </source>
</evidence>
<feature type="domain" description="Carbohydrate kinase FGGY C-terminal" evidence="12">
    <location>
        <begin position="257"/>
        <end position="441"/>
    </location>
</feature>
<dbReference type="AlphaFoldDB" id="A0A419V8W9"/>
<evidence type="ECO:0000256" key="3">
    <source>
        <dbReference type="ARBA" id="ARBA00022679"/>
    </source>
</evidence>
<keyword evidence="2 8" id="KW-0859">Xylose metabolism</keyword>
<comment type="similarity">
    <text evidence="1 8 9">Belongs to the FGGY kinase family.</text>
</comment>
<feature type="binding site" evidence="8">
    <location>
        <begin position="81"/>
        <end position="82"/>
    </location>
    <ligand>
        <name>substrate</name>
    </ligand>
</feature>
<comment type="caution">
    <text evidence="13">The sequence shown here is derived from an EMBL/GenBank/DDBJ whole genome shotgun (WGS) entry which is preliminary data.</text>
</comment>
<evidence type="ECO:0000256" key="6">
    <source>
        <dbReference type="ARBA" id="ARBA00022840"/>
    </source>
</evidence>
<feature type="domain" description="Carbohydrate kinase FGGY N-terminal" evidence="11">
    <location>
        <begin position="3"/>
        <end position="247"/>
    </location>
</feature>
<dbReference type="NCBIfam" id="TIGR01312">
    <property type="entry name" value="XylB"/>
    <property type="match status" value="1"/>
</dbReference>